<dbReference type="PROSITE" id="PS00518">
    <property type="entry name" value="ZF_RING_1"/>
    <property type="match status" value="1"/>
</dbReference>
<dbReference type="AlphaFoldDB" id="A0A4Y9ZWR1"/>
<dbReference type="OrthoDB" id="6270329at2759"/>
<comment type="caution">
    <text evidence="6">The sequence shown here is derived from an EMBL/GenBank/DDBJ whole genome shotgun (WGS) entry which is preliminary data.</text>
</comment>
<organism evidence="6 7">
    <name type="scientific">Hericium alpestre</name>
    <dbReference type="NCBI Taxonomy" id="135208"/>
    <lineage>
        <taxon>Eukaryota</taxon>
        <taxon>Fungi</taxon>
        <taxon>Dikarya</taxon>
        <taxon>Basidiomycota</taxon>
        <taxon>Agaricomycotina</taxon>
        <taxon>Agaricomycetes</taxon>
        <taxon>Russulales</taxon>
        <taxon>Hericiaceae</taxon>
        <taxon>Hericium</taxon>
    </lineage>
</organism>
<keyword evidence="3" id="KW-0862">Zinc</keyword>
<evidence type="ECO:0000256" key="3">
    <source>
        <dbReference type="ARBA" id="ARBA00022833"/>
    </source>
</evidence>
<evidence type="ECO:0000256" key="1">
    <source>
        <dbReference type="ARBA" id="ARBA00022723"/>
    </source>
</evidence>
<dbReference type="PROSITE" id="PS50089">
    <property type="entry name" value="ZF_RING_2"/>
    <property type="match status" value="1"/>
</dbReference>
<dbReference type="InterPro" id="IPR013083">
    <property type="entry name" value="Znf_RING/FYVE/PHD"/>
</dbReference>
<evidence type="ECO:0000313" key="6">
    <source>
        <dbReference type="EMBL" id="TFY78483.1"/>
    </source>
</evidence>
<keyword evidence="2 4" id="KW-0863">Zinc-finger</keyword>
<evidence type="ECO:0000313" key="7">
    <source>
        <dbReference type="Proteomes" id="UP000298061"/>
    </source>
</evidence>
<dbReference type="STRING" id="135208.A0A4Y9ZWR1"/>
<dbReference type="Pfam" id="PF13445">
    <property type="entry name" value="zf-RING_UBOX"/>
    <property type="match status" value="1"/>
</dbReference>
<sequence>MCTCPICLDTLSSPIALPCGHVFCRACLVHAIQLTTNPAPACPTCRAALPLSIRISNRSSMKNPPIASPNVVLGIMPLT</sequence>
<name>A0A4Y9ZWR1_9AGAM</name>
<keyword evidence="1" id="KW-0479">Metal-binding</keyword>
<evidence type="ECO:0000259" key="5">
    <source>
        <dbReference type="PROSITE" id="PS50089"/>
    </source>
</evidence>
<keyword evidence="7" id="KW-1185">Reference proteome</keyword>
<dbReference type="Gene3D" id="3.30.40.10">
    <property type="entry name" value="Zinc/RING finger domain, C3HC4 (zinc finger)"/>
    <property type="match status" value="1"/>
</dbReference>
<reference evidence="6 7" key="1">
    <citation type="submission" date="2019-02" db="EMBL/GenBank/DDBJ databases">
        <title>Genome sequencing of the rare red list fungi Hericium alpestre (H. flagellum).</title>
        <authorList>
            <person name="Buettner E."/>
            <person name="Kellner H."/>
        </authorList>
    </citation>
    <scope>NUCLEOTIDE SEQUENCE [LARGE SCALE GENOMIC DNA]</scope>
    <source>
        <strain evidence="6 7">DSM 108284</strain>
    </source>
</reference>
<evidence type="ECO:0000256" key="2">
    <source>
        <dbReference type="ARBA" id="ARBA00022771"/>
    </source>
</evidence>
<gene>
    <name evidence="6" type="ORF">EWM64_g5526</name>
</gene>
<dbReference type="EMBL" id="SFCI01000672">
    <property type="protein sequence ID" value="TFY78483.1"/>
    <property type="molecule type" value="Genomic_DNA"/>
</dbReference>
<accession>A0A4Y9ZWR1</accession>
<dbReference type="PANTHER" id="PTHR23327">
    <property type="entry name" value="RING FINGER PROTEIN 127"/>
    <property type="match status" value="1"/>
</dbReference>
<dbReference type="InterPro" id="IPR001841">
    <property type="entry name" value="Znf_RING"/>
</dbReference>
<dbReference type="SMART" id="SM00184">
    <property type="entry name" value="RING"/>
    <property type="match status" value="1"/>
</dbReference>
<feature type="domain" description="RING-type" evidence="5">
    <location>
        <begin position="4"/>
        <end position="46"/>
    </location>
</feature>
<evidence type="ECO:0000256" key="4">
    <source>
        <dbReference type="PROSITE-ProRule" id="PRU00175"/>
    </source>
</evidence>
<dbReference type="GO" id="GO:0008270">
    <property type="term" value="F:zinc ion binding"/>
    <property type="evidence" value="ECO:0007669"/>
    <property type="project" value="UniProtKB-KW"/>
</dbReference>
<protein>
    <recommendedName>
        <fullName evidence="5">RING-type domain-containing protein</fullName>
    </recommendedName>
</protein>
<dbReference type="SUPFAM" id="SSF57850">
    <property type="entry name" value="RING/U-box"/>
    <property type="match status" value="1"/>
</dbReference>
<dbReference type="InterPro" id="IPR017907">
    <property type="entry name" value="Znf_RING_CS"/>
</dbReference>
<dbReference type="Proteomes" id="UP000298061">
    <property type="component" value="Unassembled WGS sequence"/>
</dbReference>
<proteinExistence type="predicted"/>
<dbReference type="InterPro" id="IPR027370">
    <property type="entry name" value="Znf-RING_euk"/>
</dbReference>